<evidence type="ECO:0000313" key="4">
    <source>
        <dbReference type="Proteomes" id="UP000665020"/>
    </source>
</evidence>
<dbReference type="EMBL" id="CP046640">
    <property type="protein sequence ID" value="QTL96777.1"/>
    <property type="molecule type" value="Genomic_DNA"/>
</dbReference>
<evidence type="ECO:0000313" key="3">
    <source>
        <dbReference type="EMBL" id="QTL96777.1"/>
    </source>
</evidence>
<keyword evidence="1" id="KW-0238">DNA-binding</keyword>
<evidence type="ECO:0000259" key="2">
    <source>
        <dbReference type="PROSITE" id="PS50943"/>
    </source>
</evidence>
<proteinExistence type="predicted"/>
<dbReference type="PANTHER" id="PTHR46558">
    <property type="entry name" value="TRACRIPTIONAL REGULATORY PROTEIN-RELATED-RELATED"/>
    <property type="match status" value="1"/>
</dbReference>
<dbReference type="SMART" id="SM00530">
    <property type="entry name" value="HTH_XRE"/>
    <property type="match status" value="1"/>
</dbReference>
<name>A0A8A7KD14_9FIRM</name>
<organism evidence="3 4">
    <name type="scientific">Iocasia fonsfrigidae</name>
    <dbReference type="NCBI Taxonomy" id="2682810"/>
    <lineage>
        <taxon>Bacteria</taxon>
        <taxon>Bacillati</taxon>
        <taxon>Bacillota</taxon>
        <taxon>Clostridia</taxon>
        <taxon>Halanaerobiales</taxon>
        <taxon>Halanaerobiaceae</taxon>
        <taxon>Iocasia</taxon>
    </lineage>
</organism>
<dbReference type="InterPro" id="IPR010982">
    <property type="entry name" value="Lambda_DNA-bd_dom_sf"/>
</dbReference>
<reference evidence="3" key="1">
    <citation type="submission" date="2019-12" db="EMBL/GenBank/DDBJ databases">
        <authorList>
            <person name="zhang j."/>
            <person name="sun C.M."/>
        </authorList>
    </citation>
    <scope>NUCLEOTIDE SEQUENCE</scope>
    <source>
        <strain evidence="3">NS-1</strain>
    </source>
</reference>
<protein>
    <submittedName>
        <fullName evidence="3">Helix-turn-helix domain-containing protein</fullName>
    </submittedName>
</protein>
<dbReference type="CDD" id="cd00093">
    <property type="entry name" value="HTH_XRE"/>
    <property type="match status" value="1"/>
</dbReference>
<feature type="domain" description="HTH cro/C1-type" evidence="2">
    <location>
        <begin position="6"/>
        <end position="60"/>
    </location>
</feature>
<dbReference type="InterPro" id="IPR001387">
    <property type="entry name" value="Cro/C1-type_HTH"/>
</dbReference>
<accession>A0A8A7KD14</accession>
<gene>
    <name evidence="3" type="ORF">GM661_01700</name>
</gene>
<dbReference type="KEGG" id="ifn:GM661_01700"/>
<keyword evidence="4" id="KW-1185">Reference proteome</keyword>
<dbReference type="GO" id="GO:0003677">
    <property type="term" value="F:DNA binding"/>
    <property type="evidence" value="ECO:0007669"/>
    <property type="project" value="UniProtKB-KW"/>
</dbReference>
<dbReference type="PANTHER" id="PTHR46558:SF11">
    <property type="entry name" value="HTH-TYPE TRANSCRIPTIONAL REGULATOR XRE"/>
    <property type="match status" value="1"/>
</dbReference>
<sequence length="123" mass="14432">MLKDKIKKLRNEENISQRKLAKFLNLSPSTIAMYEIGERKPDIDTLQKIADYFNISVDYLLGRTNERAPADKLILKDKNTNVEIKELLNRFNVHLDGEFLTEEDKESVITLLQMLRNRNKKKP</sequence>
<dbReference type="Pfam" id="PF01381">
    <property type="entry name" value="HTH_3"/>
    <property type="match status" value="1"/>
</dbReference>
<dbReference type="PROSITE" id="PS50943">
    <property type="entry name" value="HTH_CROC1"/>
    <property type="match status" value="1"/>
</dbReference>
<dbReference type="RefSeq" id="WP_230868476.1">
    <property type="nucleotide sequence ID" value="NZ_CP046640.1"/>
</dbReference>
<dbReference type="SUPFAM" id="SSF47413">
    <property type="entry name" value="lambda repressor-like DNA-binding domains"/>
    <property type="match status" value="1"/>
</dbReference>
<dbReference type="AlphaFoldDB" id="A0A8A7KD14"/>
<dbReference type="Gene3D" id="1.10.260.40">
    <property type="entry name" value="lambda repressor-like DNA-binding domains"/>
    <property type="match status" value="1"/>
</dbReference>
<dbReference type="Proteomes" id="UP000665020">
    <property type="component" value="Chromosome"/>
</dbReference>
<evidence type="ECO:0000256" key="1">
    <source>
        <dbReference type="ARBA" id="ARBA00023125"/>
    </source>
</evidence>